<organism evidence="1 2">
    <name type="scientific">Cinclus mexicanus</name>
    <name type="common">American dipper</name>
    <dbReference type="NCBI Taxonomy" id="161649"/>
    <lineage>
        <taxon>Eukaryota</taxon>
        <taxon>Metazoa</taxon>
        <taxon>Chordata</taxon>
        <taxon>Craniata</taxon>
        <taxon>Vertebrata</taxon>
        <taxon>Euteleostomi</taxon>
        <taxon>Archelosauria</taxon>
        <taxon>Archosauria</taxon>
        <taxon>Dinosauria</taxon>
        <taxon>Saurischia</taxon>
        <taxon>Theropoda</taxon>
        <taxon>Coelurosauria</taxon>
        <taxon>Aves</taxon>
        <taxon>Neognathae</taxon>
        <taxon>Neoaves</taxon>
        <taxon>Telluraves</taxon>
        <taxon>Australaves</taxon>
        <taxon>Passeriformes</taxon>
        <taxon>Cinclidae</taxon>
        <taxon>Cinclus</taxon>
    </lineage>
</organism>
<dbReference type="AlphaFoldDB" id="A0A7L2J6I2"/>
<dbReference type="EMBL" id="VWYM01003006">
    <property type="protein sequence ID" value="NXR17986.1"/>
    <property type="molecule type" value="Genomic_DNA"/>
</dbReference>
<dbReference type="Proteomes" id="UP000590623">
    <property type="component" value="Unassembled WGS sequence"/>
</dbReference>
<feature type="non-terminal residue" evidence="1">
    <location>
        <position position="1"/>
    </location>
</feature>
<name>A0A7L2J6I2_CINMU</name>
<reference evidence="1 2" key="1">
    <citation type="submission" date="2019-09" db="EMBL/GenBank/DDBJ databases">
        <title>Bird 10,000 Genomes (B10K) Project - Family phase.</title>
        <authorList>
            <person name="Zhang G."/>
        </authorList>
    </citation>
    <scope>NUCLEOTIDE SEQUENCE [LARGE SCALE GENOMIC DNA]</scope>
    <source>
        <strain evidence="1">B10K-DU-001-77</strain>
        <tissue evidence="1">Muscle</tissue>
    </source>
</reference>
<evidence type="ECO:0000313" key="2">
    <source>
        <dbReference type="Proteomes" id="UP000590623"/>
    </source>
</evidence>
<feature type="non-terminal residue" evidence="1">
    <location>
        <position position="61"/>
    </location>
</feature>
<proteinExistence type="predicted"/>
<keyword evidence="2" id="KW-1185">Reference proteome</keyword>
<dbReference type="Pfam" id="PF05753">
    <property type="entry name" value="TRAP_beta"/>
    <property type="match status" value="1"/>
</dbReference>
<dbReference type="OrthoDB" id="5860827at2759"/>
<gene>
    <name evidence="1" type="primary">Ssr2</name>
    <name evidence="1" type="ORF">CINMEX_R09144</name>
</gene>
<accession>A0A7L2J6I2</accession>
<evidence type="ECO:0000313" key="1">
    <source>
        <dbReference type="EMBL" id="NXR17986.1"/>
    </source>
</evidence>
<protein>
    <submittedName>
        <fullName evidence="1">SSRB protein</fullName>
    </submittedName>
</protein>
<comment type="caution">
    <text evidence="1">The sequence shown here is derived from an EMBL/GenBank/DDBJ whole genome shotgun (WGS) entry which is preliminary data.</text>
</comment>
<sequence length="61" mass="6644">ANNVSHTVILRPLKPGYFISPTITYLAQEGAQVVVGFTSAPGQGGILAQRDFDRRFSPHFV</sequence>